<dbReference type="EMBL" id="UINC01221379">
    <property type="protein sequence ID" value="SVE49694.1"/>
    <property type="molecule type" value="Genomic_DNA"/>
</dbReference>
<dbReference type="AlphaFoldDB" id="A0A383DZE0"/>
<accession>A0A383DZE0</accession>
<organism evidence="1">
    <name type="scientific">marine metagenome</name>
    <dbReference type="NCBI Taxonomy" id="408172"/>
    <lineage>
        <taxon>unclassified sequences</taxon>
        <taxon>metagenomes</taxon>
        <taxon>ecological metagenomes</taxon>
    </lineage>
</organism>
<proteinExistence type="predicted"/>
<name>A0A383DZE0_9ZZZZ</name>
<feature type="non-terminal residue" evidence="1">
    <location>
        <position position="1"/>
    </location>
</feature>
<gene>
    <name evidence="1" type="ORF">METZ01_LOCUS502548</name>
</gene>
<evidence type="ECO:0000313" key="1">
    <source>
        <dbReference type="EMBL" id="SVE49694.1"/>
    </source>
</evidence>
<sequence length="21" mass="2576">YVWRKGDLQWVKRLADGRTID</sequence>
<protein>
    <submittedName>
        <fullName evidence="1">Uncharacterized protein</fullName>
    </submittedName>
</protein>
<reference evidence="1" key="1">
    <citation type="submission" date="2018-05" db="EMBL/GenBank/DDBJ databases">
        <authorList>
            <person name="Lanie J.A."/>
            <person name="Ng W.-L."/>
            <person name="Kazmierczak K.M."/>
            <person name="Andrzejewski T.M."/>
            <person name="Davidsen T.M."/>
            <person name="Wayne K.J."/>
            <person name="Tettelin H."/>
            <person name="Glass J.I."/>
            <person name="Rusch D."/>
            <person name="Podicherti R."/>
            <person name="Tsui H.-C.T."/>
            <person name="Winkler M.E."/>
        </authorList>
    </citation>
    <scope>NUCLEOTIDE SEQUENCE</scope>
</reference>